<reference evidence="2" key="1">
    <citation type="journal article" date="2015" name="Proc. Natl. Acad. Sci. U.S.A.">
        <title>Genome sequence of the Asian Tiger mosquito, Aedes albopictus, reveals insights into its biology, genetics, and evolution.</title>
        <authorList>
            <person name="Chen X.G."/>
            <person name="Jiang X."/>
            <person name="Gu J."/>
            <person name="Xu M."/>
            <person name="Wu Y."/>
            <person name="Deng Y."/>
            <person name="Zhang C."/>
            <person name="Bonizzoni M."/>
            <person name="Dermauw W."/>
            <person name="Vontas J."/>
            <person name="Armbruster P."/>
            <person name="Huang X."/>
            <person name="Yang Y."/>
            <person name="Zhang H."/>
            <person name="He W."/>
            <person name="Peng H."/>
            <person name="Liu Y."/>
            <person name="Wu K."/>
            <person name="Chen J."/>
            <person name="Lirakis M."/>
            <person name="Topalis P."/>
            <person name="Van Leeuwen T."/>
            <person name="Hall A.B."/>
            <person name="Jiang X."/>
            <person name="Thorpe C."/>
            <person name="Mueller R.L."/>
            <person name="Sun C."/>
            <person name="Waterhouse R.M."/>
            <person name="Yan G."/>
            <person name="Tu Z.J."/>
            <person name="Fang X."/>
            <person name="James A.A."/>
        </authorList>
    </citation>
    <scope>NUCLEOTIDE SEQUENCE [LARGE SCALE GENOMIC DNA]</scope>
    <source>
        <strain evidence="2">Foshan</strain>
    </source>
</reference>
<reference evidence="1" key="2">
    <citation type="submission" date="2025-05" db="UniProtKB">
        <authorList>
            <consortium name="EnsemblMetazoa"/>
        </authorList>
    </citation>
    <scope>IDENTIFICATION</scope>
    <source>
        <strain evidence="1">Foshan</strain>
    </source>
</reference>
<dbReference type="RefSeq" id="XP_062705070.1">
    <property type="nucleotide sequence ID" value="XM_062849086.1"/>
</dbReference>
<evidence type="ECO:0008006" key="3">
    <source>
        <dbReference type="Google" id="ProtNLM"/>
    </source>
</evidence>
<accession>A0ABM1XNJ9</accession>
<evidence type="ECO:0000313" key="2">
    <source>
        <dbReference type="Proteomes" id="UP000069940"/>
    </source>
</evidence>
<dbReference type="InterPro" id="IPR036852">
    <property type="entry name" value="Peptidase_S8/S53_dom_sf"/>
</dbReference>
<organism evidence="1 2">
    <name type="scientific">Aedes albopictus</name>
    <name type="common">Asian tiger mosquito</name>
    <name type="synonym">Stegomyia albopicta</name>
    <dbReference type="NCBI Taxonomy" id="7160"/>
    <lineage>
        <taxon>Eukaryota</taxon>
        <taxon>Metazoa</taxon>
        <taxon>Ecdysozoa</taxon>
        <taxon>Arthropoda</taxon>
        <taxon>Hexapoda</taxon>
        <taxon>Insecta</taxon>
        <taxon>Pterygota</taxon>
        <taxon>Neoptera</taxon>
        <taxon>Endopterygota</taxon>
        <taxon>Diptera</taxon>
        <taxon>Nematocera</taxon>
        <taxon>Culicoidea</taxon>
        <taxon>Culicidae</taxon>
        <taxon>Culicinae</taxon>
        <taxon>Aedini</taxon>
        <taxon>Aedes</taxon>
        <taxon>Stegomyia</taxon>
    </lineage>
</organism>
<dbReference type="Proteomes" id="UP000069940">
    <property type="component" value="Unassembled WGS sequence"/>
</dbReference>
<protein>
    <recommendedName>
        <fullName evidence="3">Peptidase S8/S53 domain-containing protein</fullName>
    </recommendedName>
</protein>
<sequence>MECAVVEVKFPASSLVPKNENGALNFVRKYPEYNGKDVTIAILDSGVDPRAKGLEIVPGGDVKVGERFDCSGCGDGTILDLSGRVLRLSNAMKAKCPSGQYRVGLKSMHDLYSPRIREKIVADTKLKPWDEAHKKALAEVSPDVADFDAKNPNAHNLSLKEKLTKENLHGTVEFLNACEKKF</sequence>
<keyword evidence="2" id="KW-1185">Reference proteome</keyword>
<dbReference type="EnsemblMetazoa" id="AALFPA23_001305.R38553">
    <property type="protein sequence ID" value="AALFPA23_001305.P38553"/>
    <property type="gene ID" value="AALFPA23_001305"/>
</dbReference>
<proteinExistence type="predicted"/>
<evidence type="ECO:0000313" key="1">
    <source>
        <dbReference type="EnsemblMetazoa" id="AALFPA23_001305.P38553"/>
    </source>
</evidence>
<dbReference type="GeneID" id="115258260"/>
<dbReference type="Gene3D" id="3.40.50.200">
    <property type="entry name" value="Peptidase S8/S53 domain"/>
    <property type="match status" value="1"/>
</dbReference>
<dbReference type="Gene3D" id="6.10.250.3080">
    <property type="match status" value="1"/>
</dbReference>
<name>A0ABM1XNJ9_AEDAL</name>